<dbReference type="RefSeq" id="WP_342372765.1">
    <property type="nucleotide sequence ID" value="NZ_CP115965.1"/>
</dbReference>
<accession>A0ABZ3C7V7</accession>
<evidence type="ECO:0000313" key="9">
    <source>
        <dbReference type="EMBL" id="WZW98875.1"/>
    </source>
</evidence>
<organism evidence="9 10">
    <name type="scientific">Propioniciclava soli</name>
    <dbReference type="NCBI Taxonomy" id="2775081"/>
    <lineage>
        <taxon>Bacteria</taxon>
        <taxon>Bacillati</taxon>
        <taxon>Actinomycetota</taxon>
        <taxon>Actinomycetes</taxon>
        <taxon>Propionibacteriales</taxon>
        <taxon>Propionibacteriaceae</taxon>
        <taxon>Propioniciclava</taxon>
    </lineage>
</organism>
<evidence type="ECO:0000256" key="7">
    <source>
        <dbReference type="SAM" id="Phobius"/>
    </source>
</evidence>
<comment type="subcellular location">
    <subcellularLocation>
        <location evidence="1">Membrane</location>
        <topology evidence="1">Multi-pass membrane protein</topology>
    </subcellularLocation>
</comment>
<keyword evidence="2 7" id="KW-0812">Transmembrane</keyword>
<dbReference type="PANTHER" id="PTHR31566">
    <property type="entry name" value="CYTOCHROME C BIOGENESIS PROTEIN CCS1, CHLOROPLASTIC"/>
    <property type="match status" value="1"/>
</dbReference>
<feature type="region of interest" description="Disordered" evidence="6">
    <location>
        <begin position="1"/>
        <end position="24"/>
    </location>
</feature>
<proteinExistence type="predicted"/>
<feature type="compositionally biased region" description="Basic and acidic residues" evidence="6">
    <location>
        <begin position="1"/>
        <end position="23"/>
    </location>
</feature>
<protein>
    <submittedName>
        <fullName evidence="9">Cytochrome c biogenesis protein ResB</fullName>
    </submittedName>
</protein>
<gene>
    <name evidence="9" type="ORF">PCC79_01290</name>
</gene>
<dbReference type="Proteomes" id="UP001434337">
    <property type="component" value="Chromosome"/>
</dbReference>
<keyword evidence="10" id="KW-1185">Reference proteome</keyword>
<dbReference type="EMBL" id="CP115965">
    <property type="protein sequence ID" value="WZW98875.1"/>
    <property type="molecule type" value="Genomic_DNA"/>
</dbReference>
<dbReference type="PANTHER" id="PTHR31566:SF0">
    <property type="entry name" value="CYTOCHROME C BIOGENESIS PROTEIN CCS1, CHLOROPLASTIC"/>
    <property type="match status" value="1"/>
</dbReference>
<evidence type="ECO:0000313" key="10">
    <source>
        <dbReference type="Proteomes" id="UP001434337"/>
    </source>
</evidence>
<name>A0ABZ3C7V7_9ACTN</name>
<dbReference type="Pfam" id="PF05140">
    <property type="entry name" value="ResB"/>
    <property type="match status" value="1"/>
</dbReference>
<keyword evidence="5 7" id="KW-0472">Membrane</keyword>
<evidence type="ECO:0000256" key="3">
    <source>
        <dbReference type="ARBA" id="ARBA00022748"/>
    </source>
</evidence>
<feature type="transmembrane region" description="Helical" evidence="7">
    <location>
        <begin position="432"/>
        <end position="451"/>
    </location>
</feature>
<sequence>MSIDTSPRRQPVDPDDPVDRAVDDTADDLVVRRPHGREPDISVGEVARRIYRLFHNKRFGLFLILAMMVLTLLGVLFPQAPDGVRSDPELMASWLETVRPTFRGWTTPLAVLGIFSMFSSPAFVTVVSLLVLSIIACTTHRMPLLWQQSMNTRVHVRDTFFDRARLSVAAVLPVGRDEAIEQVRARLLGRRFRVLADETTPGRLYADQNRFAPVGTIIAHTAFVVILAGVLITGQFGLQLNNFPVTIGTTRAVGYDTGLAVEARAFSDTYHPDGRPADYVSELVLWHDGVEVAHQDVRVNTPLRWGGYSVNQASFGIAAMFAVTDAAGAVVHEGGIPLQYATPDELYSYGRVELADRNLVFYVITPASGQVTPDIRPGEAQLEVYALDADNTPIDTQLLTPGATATIADLTFTFEREAQYTGLMVSRDPGALWVWIGAALIMIGTCWTMFLRHHRVWTRVTPNDDGTTTVTFASPDRHDSVFQDSIRTLAAQLADPADAPRR</sequence>
<feature type="transmembrane region" description="Helical" evidence="7">
    <location>
        <begin position="211"/>
        <end position="232"/>
    </location>
</feature>
<feature type="transmembrane region" description="Helical" evidence="7">
    <location>
        <begin position="59"/>
        <end position="77"/>
    </location>
</feature>
<evidence type="ECO:0000256" key="2">
    <source>
        <dbReference type="ARBA" id="ARBA00022692"/>
    </source>
</evidence>
<keyword evidence="4 7" id="KW-1133">Transmembrane helix</keyword>
<dbReference type="InterPro" id="IPR007816">
    <property type="entry name" value="ResB-like_domain"/>
</dbReference>
<dbReference type="InterPro" id="IPR023494">
    <property type="entry name" value="Cyt_c_bgen_Ccs1/CcsB/ResB"/>
</dbReference>
<feature type="transmembrane region" description="Helical" evidence="7">
    <location>
        <begin position="109"/>
        <end position="137"/>
    </location>
</feature>
<evidence type="ECO:0000256" key="5">
    <source>
        <dbReference type="ARBA" id="ARBA00023136"/>
    </source>
</evidence>
<keyword evidence="3" id="KW-0201">Cytochrome c-type biogenesis</keyword>
<reference evidence="9 10" key="1">
    <citation type="journal article" date="2023" name="Environ Microbiome">
        <title>A coral-associated actinobacterium mitigates coral bleaching under heat stress.</title>
        <authorList>
            <person name="Li J."/>
            <person name="Zou Y."/>
            <person name="Li Q."/>
            <person name="Zhang J."/>
            <person name="Bourne D.G."/>
            <person name="Lyu Y."/>
            <person name="Liu C."/>
            <person name="Zhang S."/>
        </authorList>
    </citation>
    <scope>NUCLEOTIDE SEQUENCE [LARGE SCALE GENOMIC DNA]</scope>
    <source>
        <strain evidence="9 10">SCSIO 13291</strain>
    </source>
</reference>
<evidence type="ECO:0000259" key="8">
    <source>
        <dbReference type="Pfam" id="PF05140"/>
    </source>
</evidence>
<evidence type="ECO:0000256" key="4">
    <source>
        <dbReference type="ARBA" id="ARBA00022989"/>
    </source>
</evidence>
<evidence type="ECO:0000256" key="6">
    <source>
        <dbReference type="SAM" id="MobiDB-lite"/>
    </source>
</evidence>
<feature type="domain" description="ResB-like" evidence="8">
    <location>
        <begin position="58"/>
        <end position="479"/>
    </location>
</feature>
<evidence type="ECO:0000256" key="1">
    <source>
        <dbReference type="ARBA" id="ARBA00004141"/>
    </source>
</evidence>